<sequence>MTRFLLNANLGFRAAAFLRDRFGFDVVNVVARGLGHLPDDEIAVLAVRENRAIITFDLDFGELFHRGEYPALGVILLRIGDQSTDGVNAALGAFFVHQEPGMSRTGTLVIIDDNRVRIIRAP</sequence>
<evidence type="ECO:0000259" key="1">
    <source>
        <dbReference type="Pfam" id="PF18480"/>
    </source>
</evidence>
<feature type="domain" description="DUF5615" evidence="1">
    <location>
        <begin position="3"/>
        <end position="112"/>
    </location>
</feature>
<gene>
    <name evidence="2" type="ORF">AVDCRST_MAG73-184</name>
</gene>
<evidence type="ECO:0000313" key="2">
    <source>
        <dbReference type="EMBL" id="CAA9521240.1"/>
    </source>
</evidence>
<dbReference type="InterPro" id="IPR041049">
    <property type="entry name" value="DUF5615"/>
</dbReference>
<protein>
    <recommendedName>
        <fullName evidence="1">DUF5615 domain-containing protein</fullName>
    </recommendedName>
</protein>
<dbReference type="EMBL" id="CADCWE010000013">
    <property type="protein sequence ID" value="CAA9521240.1"/>
    <property type="molecule type" value="Genomic_DNA"/>
</dbReference>
<proteinExistence type="predicted"/>
<accession>A0A6J4TFD6</accession>
<dbReference type="Pfam" id="PF18480">
    <property type="entry name" value="DUF5615"/>
    <property type="match status" value="1"/>
</dbReference>
<reference evidence="2" key="1">
    <citation type="submission" date="2020-02" db="EMBL/GenBank/DDBJ databases">
        <authorList>
            <person name="Meier V. D."/>
        </authorList>
    </citation>
    <scope>NUCLEOTIDE SEQUENCE</scope>
    <source>
        <strain evidence="2">AVDCRST_MAG73</strain>
    </source>
</reference>
<dbReference type="AlphaFoldDB" id="A0A6J4TFD6"/>
<name>A0A6J4TFD6_9BACT</name>
<organism evidence="2">
    <name type="scientific">uncultured Thermomicrobiales bacterium</name>
    <dbReference type="NCBI Taxonomy" id="1645740"/>
    <lineage>
        <taxon>Bacteria</taxon>
        <taxon>Pseudomonadati</taxon>
        <taxon>Thermomicrobiota</taxon>
        <taxon>Thermomicrobia</taxon>
        <taxon>Thermomicrobiales</taxon>
        <taxon>environmental samples</taxon>
    </lineage>
</organism>